<dbReference type="SUPFAM" id="SSF52540">
    <property type="entry name" value="P-loop containing nucleoside triphosphate hydrolases"/>
    <property type="match status" value="1"/>
</dbReference>
<dbReference type="OrthoDB" id="18211at10239"/>
<organism evidence="1 2">
    <name type="scientific">Marseillevirus marseillevirus</name>
    <name type="common">GBM</name>
    <dbReference type="NCBI Taxonomy" id="694581"/>
    <lineage>
        <taxon>Viruses</taxon>
        <taxon>Varidnaviria</taxon>
        <taxon>Bamfordvirae</taxon>
        <taxon>Nucleocytoviricota</taxon>
        <taxon>Megaviricetes</taxon>
        <taxon>Pimascovirales</taxon>
        <taxon>Pimascovirales incertae sedis</taxon>
        <taxon>Marseilleviridae</taxon>
        <taxon>Marseillevirus</taxon>
        <taxon>Marseillevirus massiliense</taxon>
    </lineage>
</organism>
<keyword evidence="1" id="KW-0418">Kinase</keyword>
<dbReference type="KEGG" id="vg:8746454"/>
<dbReference type="RefSeq" id="YP_003406958.1">
    <property type="nucleotide sequence ID" value="NC_013756.1"/>
</dbReference>
<protein>
    <submittedName>
        <fullName evidence="1">DNMP kinase</fullName>
    </submittedName>
</protein>
<dbReference type="GO" id="GO:0016301">
    <property type="term" value="F:kinase activity"/>
    <property type="evidence" value="ECO:0007669"/>
    <property type="project" value="UniProtKB-KW"/>
</dbReference>
<organismHost>
    <name type="scientific">Acanthamoeba</name>
    <dbReference type="NCBI Taxonomy" id="5754"/>
</organismHost>
<dbReference type="EMBL" id="GU071086">
    <property type="protein sequence ID" value="ADB03996.1"/>
    <property type="molecule type" value="Genomic_DNA"/>
</dbReference>
<gene>
    <name evidence="1" type="ORF">MAR_ORF217</name>
</gene>
<dbReference type="Gene3D" id="3.40.50.300">
    <property type="entry name" value="P-loop containing nucleotide triphosphate hydrolases"/>
    <property type="match status" value="1"/>
</dbReference>
<keyword evidence="1" id="KW-0808">Transferase</keyword>
<dbReference type="Proteomes" id="UP000029780">
    <property type="component" value="Segment"/>
</dbReference>
<keyword evidence="2" id="KW-1185">Reference proteome</keyword>
<sequence length="156" mass="18034">MRVAFGPFMRSGKDTACLFLQKEYGGKILSFSWLLYKACNQLQETLGIPVEKDRNLLLQVGAYAKEKDPLVFVKQVREQIELNREGNIFVSDVRRKEEADMLKTQGFILIKILRDVPREYSEMEEKASALDVWDIVLDNNGTLQDFEESLKLILSR</sequence>
<accession>D2XAL9</accession>
<proteinExistence type="predicted"/>
<reference evidence="1 2" key="1">
    <citation type="journal article" date="2009" name="Proc. Natl. Acad. Sci. U.S.A.">
        <title>Giant Marseillevirus highlights the role of amoebae as a melting pot in emergence of chimeric microorganisms.</title>
        <authorList>
            <person name="Boyer M."/>
            <person name="Yutin N."/>
            <person name="Pagnier I."/>
            <person name="Barrassi L."/>
            <person name="Fournous G."/>
            <person name="Espinosa L."/>
            <person name="Robert C."/>
            <person name="Azza S."/>
            <person name="Sun S."/>
            <person name="Rossmann M.G."/>
            <person name="Suzan-Monti M."/>
            <person name="La Scola B."/>
            <person name="Koonin E.V."/>
            <person name="Raoult D."/>
        </authorList>
    </citation>
    <scope>NUCLEOTIDE SEQUENCE [LARGE SCALE GENOMIC DNA]</scope>
    <source>
        <strain evidence="1 2">T19</strain>
    </source>
</reference>
<dbReference type="GeneID" id="8746454"/>
<evidence type="ECO:0000313" key="2">
    <source>
        <dbReference type="Proteomes" id="UP000029780"/>
    </source>
</evidence>
<evidence type="ECO:0000313" key="1">
    <source>
        <dbReference type="EMBL" id="ADB03996.1"/>
    </source>
</evidence>
<name>D2XAL9_GBMV</name>
<dbReference type="InterPro" id="IPR027417">
    <property type="entry name" value="P-loop_NTPase"/>
</dbReference>